<evidence type="ECO:0000313" key="11">
    <source>
        <dbReference type="Proteomes" id="UP000294614"/>
    </source>
</evidence>
<evidence type="ECO:0000256" key="5">
    <source>
        <dbReference type="ARBA" id="ARBA00022822"/>
    </source>
</evidence>
<keyword evidence="6" id="KW-0057">Aromatic amino acid biosynthesis</keyword>
<name>A0A4R1K984_9BACT</name>
<protein>
    <recommendedName>
        <fullName evidence="3">tryptophan synthase</fullName>
        <ecNumber evidence="3">4.2.1.20</ecNumber>
    </recommendedName>
</protein>
<keyword evidence="11" id="KW-1185">Reference proteome</keyword>
<gene>
    <name evidence="10" type="ORF">C8D98_1829</name>
</gene>
<evidence type="ECO:0000256" key="4">
    <source>
        <dbReference type="ARBA" id="ARBA00022605"/>
    </source>
</evidence>
<evidence type="ECO:0000256" key="2">
    <source>
        <dbReference type="ARBA" id="ARBA00011270"/>
    </source>
</evidence>
<keyword evidence="7" id="KW-0456">Lyase</keyword>
<dbReference type="InterPro" id="IPR002028">
    <property type="entry name" value="Trp_synthase_suA"/>
</dbReference>
<dbReference type="AlphaFoldDB" id="A0A4R1K984"/>
<comment type="similarity">
    <text evidence="9">Belongs to the TrpA family.</text>
</comment>
<comment type="caution">
    <text evidence="10">The sequence shown here is derived from an EMBL/GenBank/DDBJ whole genome shotgun (WGS) entry which is preliminary data.</text>
</comment>
<evidence type="ECO:0000256" key="9">
    <source>
        <dbReference type="RuleBase" id="RU003662"/>
    </source>
</evidence>
<dbReference type="PROSITE" id="PS00167">
    <property type="entry name" value="TRP_SYNTHASE_ALPHA"/>
    <property type="match status" value="1"/>
</dbReference>
<dbReference type="Pfam" id="PF00290">
    <property type="entry name" value="Trp_syntA"/>
    <property type="match status" value="1"/>
</dbReference>
<dbReference type="InterPro" id="IPR011060">
    <property type="entry name" value="RibuloseP-bd_barrel"/>
</dbReference>
<dbReference type="SUPFAM" id="SSF51366">
    <property type="entry name" value="Ribulose-phoshate binding barrel"/>
    <property type="match status" value="1"/>
</dbReference>
<dbReference type="PANTHER" id="PTHR43406">
    <property type="entry name" value="TRYPTOPHAN SYNTHASE, ALPHA CHAIN"/>
    <property type="match status" value="1"/>
</dbReference>
<evidence type="ECO:0000313" key="10">
    <source>
        <dbReference type="EMBL" id="TCK60948.1"/>
    </source>
</evidence>
<accession>A0A4R1K984</accession>
<dbReference type="PANTHER" id="PTHR43406:SF1">
    <property type="entry name" value="TRYPTOPHAN SYNTHASE ALPHA CHAIN, CHLOROPLASTIC"/>
    <property type="match status" value="1"/>
</dbReference>
<dbReference type="UniPathway" id="UPA00035">
    <property type="reaction ID" value="UER00044"/>
</dbReference>
<dbReference type="CDD" id="cd04724">
    <property type="entry name" value="Tryptophan_synthase_alpha"/>
    <property type="match status" value="1"/>
</dbReference>
<evidence type="ECO:0000256" key="3">
    <source>
        <dbReference type="ARBA" id="ARBA00012043"/>
    </source>
</evidence>
<comment type="catalytic activity">
    <reaction evidence="8">
        <text>(1S,2R)-1-C-(indol-3-yl)glycerol 3-phosphate + L-serine = D-glyceraldehyde 3-phosphate + L-tryptophan + H2O</text>
        <dbReference type="Rhea" id="RHEA:10532"/>
        <dbReference type="ChEBI" id="CHEBI:15377"/>
        <dbReference type="ChEBI" id="CHEBI:33384"/>
        <dbReference type="ChEBI" id="CHEBI:57912"/>
        <dbReference type="ChEBI" id="CHEBI:58866"/>
        <dbReference type="ChEBI" id="CHEBI:59776"/>
        <dbReference type="EC" id="4.2.1.20"/>
    </reaction>
</comment>
<dbReference type="InterPro" id="IPR018204">
    <property type="entry name" value="Trp_synthase_alpha_AS"/>
</dbReference>
<evidence type="ECO:0000256" key="6">
    <source>
        <dbReference type="ARBA" id="ARBA00023141"/>
    </source>
</evidence>
<dbReference type="InterPro" id="IPR013785">
    <property type="entry name" value="Aldolase_TIM"/>
</dbReference>
<evidence type="ECO:0000256" key="1">
    <source>
        <dbReference type="ARBA" id="ARBA00004733"/>
    </source>
</evidence>
<comment type="subunit">
    <text evidence="2">Tetramer of two alpha and two beta chains.</text>
</comment>
<dbReference type="NCBIfam" id="TIGR00262">
    <property type="entry name" value="trpA"/>
    <property type="match status" value="1"/>
</dbReference>
<dbReference type="GO" id="GO:0005829">
    <property type="term" value="C:cytosol"/>
    <property type="evidence" value="ECO:0007669"/>
    <property type="project" value="TreeGrafter"/>
</dbReference>
<dbReference type="OrthoDB" id="9804578at2"/>
<evidence type="ECO:0000256" key="8">
    <source>
        <dbReference type="ARBA" id="ARBA00049047"/>
    </source>
</evidence>
<dbReference type="EC" id="4.2.1.20" evidence="3"/>
<comment type="pathway">
    <text evidence="1">Amino-acid biosynthesis; L-tryptophan biosynthesis; L-tryptophan from chorismate: step 5/5.</text>
</comment>
<reference evidence="10 11" key="1">
    <citation type="submission" date="2019-03" db="EMBL/GenBank/DDBJ databases">
        <title>Genomic Encyclopedia of Type Strains, Phase IV (KMG-IV): sequencing the most valuable type-strain genomes for metagenomic binning, comparative biology and taxonomic classification.</title>
        <authorList>
            <person name="Goeker M."/>
        </authorList>
    </citation>
    <scope>NUCLEOTIDE SEQUENCE [LARGE SCALE GENOMIC DNA]</scope>
    <source>
        <strain evidence="10 11">DSM 24984</strain>
    </source>
</reference>
<dbReference type="RefSeq" id="WP_132873805.1">
    <property type="nucleotide sequence ID" value="NZ_SMGG01000004.1"/>
</dbReference>
<keyword evidence="4" id="KW-0028">Amino-acid biosynthesis</keyword>
<dbReference type="Proteomes" id="UP000294614">
    <property type="component" value="Unassembled WGS sequence"/>
</dbReference>
<dbReference type="EMBL" id="SMGG01000004">
    <property type="protein sequence ID" value="TCK60948.1"/>
    <property type="molecule type" value="Genomic_DNA"/>
</dbReference>
<keyword evidence="5" id="KW-0822">Tryptophan biosynthesis</keyword>
<evidence type="ECO:0000256" key="7">
    <source>
        <dbReference type="ARBA" id="ARBA00023239"/>
    </source>
</evidence>
<organism evidence="10 11">
    <name type="scientific">Seleniivibrio woodruffii</name>
    <dbReference type="NCBI Taxonomy" id="1078050"/>
    <lineage>
        <taxon>Bacteria</taxon>
        <taxon>Pseudomonadati</taxon>
        <taxon>Deferribacterota</taxon>
        <taxon>Deferribacteres</taxon>
        <taxon>Deferribacterales</taxon>
        <taxon>Geovibrionaceae</taxon>
        <taxon>Seleniivibrio</taxon>
    </lineage>
</organism>
<sequence>MRGFYIVGGYPDRESFRKCLNALAEAGFEFIEIGIPFSEPVADGPVIASAIHEAVTKGVDIEAIMAEVREMKQKYPSVCATVMTYANIIHGYGEKKFSEDFGDILSGVIIPDLPARMHYWMKEKGLTIPVIPFVTPVSRDEDIEAIKDTDAPFVYYISIMGVTGSDRQGTQNDRAELAKKLTGKTVVTGFGIRTPEDASKAIAATGGFVIGTEVVKRQGNFEEFSKYIADFR</sequence>
<proteinExistence type="inferred from homology"/>
<dbReference type="Gene3D" id="3.20.20.70">
    <property type="entry name" value="Aldolase class I"/>
    <property type="match status" value="1"/>
</dbReference>
<dbReference type="GO" id="GO:0004834">
    <property type="term" value="F:tryptophan synthase activity"/>
    <property type="evidence" value="ECO:0007669"/>
    <property type="project" value="UniProtKB-EC"/>
</dbReference>